<dbReference type="EMBL" id="JBGUBD010000001">
    <property type="protein sequence ID" value="MFA9476989.1"/>
    <property type="molecule type" value="Genomic_DNA"/>
</dbReference>
<protein>
    <recommendedName>
        <fullName evidence="3">Halobacterial output domain-containing protein</fullName>
    </recommendedName>
</protein>
<evidence type="ECO:0000313" key="2">
    <source>
        <dbReference type="Proteomes" id="UP001575105"/>
    </source>
</evidence>
<evidence type="ECO:0000313" key="1">
    <source>
        <dbReference type="EMBL" id="MFA9476989.1"/>
    </source>
</evidence>
<dbReference type="RefSeq" id="WP_425343913.1">
    <property type="nucleotide sequence ID" value="NZ_JBGUBD010000001.1"/>
</dbReference>
<reference evidence="1 2" key="1">
    <citation type="submission" date="2024-08" db="EMBL/GenBank/DDBJ databases">
        <title>Whole-genome sequencing of halo(alkali)philic microorganisms from hypersaline lakes.</title>
        <authorList>
            <person name="Sorokin D.Y."/>
            <person name="Merkel A.Y."/>
            <person name="Messina E."/>
            <person name="Yakimov M."/>
        </authorList>
    </citation>
    <scope>NUCLEOTIDE SEQUENCE [LARGE SCALE GENOMIC DNA]</scope>
    <source>
        <strain evidence="1 2">AB-hyl4</strain>
    </source>
</reference>
<dbReference type="Proteomes" id="UP001575105">
    <property type="component" value="Unassembled WGS sequence"/>
</dbReference>
<accession>A0ABV4U069</accession>
<comment type="caution">
    <text evidence="1">The sequence shown here is derived from an EMBL/GenBank/DDBJ whole genome shotgun (WGS) entry which is preliminary data.</text>
</comment>
<proteinExistence type="predicted"/>
<name>A0ABV4U069_9BACT</name>
<evidence type="ECO:0008006" key="3">
    <source>
        <dbReference type="Google" id="ProtNLM"/>
    </source>
</evidence>
<gene>
    <name evidence="1" type="ORF">ACERK3_01655</name>
</gene>
<keyword evidence="2" id="KW-1185">Reference proteome</keyword>
<sequence length="65" mass="6975">MKGSIAKLDPATPMTVNYIFGVCAIPADFARVDAVEPSATGVQFRSGNVTVDTGLYLDWLKETQP</sequence>
<organism evidence="1 2">
    <name type="scientific">Natronomicrosphaera hydrolytica</name>
    <dbReference type="NCBI Taxonomy" id="3242702"/>
    <lineage>
        <taxon>Bacteria</taxon>
        <taxon>Pseudomonadati</taxon>
        <taxon>Planctomycetota</taxon>
        <taxon>Phycisphaerae</taxon>
        <taxon>Phycisphaerales</taxon>
        <taxon>Phycisphaeraceae</taxon>
        <taxon>Natronomicrosphaera</taxon>
    </lineage>
</organism>